<protein>
    <submittedName>
        <fullName evidence="1">Uncharacterized protein</fullName>
    </submittedName>
</protein>
<proteinExistence type="predicted"/>
<name>A0A6A6V2I8_9PLEO</name>
<dbReference type="Proteomes" id="UP000799440">
    <property type="component" value="Unassembled WGS sequence"/>
</dbReference>
<dbReference type="AlphaFoldDB" id="A0A6A6V2I8"/>
<accession>A0A6A6V2I8</accession>
<dbReference type="EMBL" id="MU006587">
    <property type="protein sequence ID" value="KAF2744685.1"/>
    <property type="molecule type" value="Genomic_DNA"/>
</dbReference>
<gene>
    <name evidence="1" type="ORF">M011DRAFT_164308</name>
</gene>
<reference evidence="1" key="1">
    <citation type="journal article" date="2020" name="Stud. Mycol.">
        <title>101 Dothideomycetes genomes: a test case for predicting lifestyles and emergence of pathogens.</title>
        <authorList>
            <person name="Haridas S."/>
            <person name="Albert R."/>
            <person name="Binder M."/>
            <person name="Bloem J."/>
            <person name="Labutti K."/>
            <person name="Salamov A."/>
            <person name="Andreopoulos B."/>
            <person name="Baker S."/>
            <person name="Barry K."/>
            <person name="Bills G."/>
            <person name="Bluhm B."/>
            <person name="Cannon C."/>
            <person name="Castanera R."/>
            <person name="Culley D."/>
            <person name="Daum C."/>
            <person name="Ezra D."/>
            <person name="Gonzalez J."/>
            <person name="Henrissat B."/>
            <person name="Kuo A."/>
            <person name="Liang C."/>
            <person name="Lipzen A."/>
            <person name="Lutzoni F."/>
            <person name="Magnuson J."/>
            <person name="Mondo S."/>
            <person name="Nolan M."/>
            <person name="Ohm R."/>
            <person name="Pangilinan J."/>
            <person name="Park H.-J."/>
            <person name="Ramirez L."/>
            <person name="Alfaro M."/>
            <person name="Sun H."/>
            <person name="Tritt A."/>
            <person name="Yoshinaga Y."/>
            <person name="Zwiers L.-H."/>
            <person name="Turgeon B."/>
            <person name="Goodwin S."/>
            <person name="Spatafora J."/>
            <person name="Crous P."/>
            <person name="Grigoriev I."/>
        </authorList>
    </citation>
    <scope>NUCLEOTIDE SEQUENCE</scope>
    <source>
        <strain evidence="1">CBS 119925</strain>
    </source>
</reference>
<evidence type="ECO:0000313" key="1">
    <source>
        <dbReference type="EMBL" id="KAF2744685.1"/>
    </source>
</evidence>
<organism evidence="1 2">
    <name type="scientific">Sporormia fimetaria CBS 119925</name>
    <dbReference type="NCBI Taxonomy" id="1340428"/>
    <lineage>
        <taxon>Eukaryota</taxon>
        <taxon>Fungi</taxon>
        <taxon>Dikarya</taxon>
        <taxon>Ascomycota</taxon>
        <taxon>Pezizomycotina</taxon>
        <taxon>Dothideomycetes</taxon>
        <taxon>Pleosporomycetidae</taxon>
        <taxon>Pleosporales</taxon>
        <taxon>Sporormiaceae</taxon>
        <taxon>Sporormia</taxon>
    </lineage>
</organism>
<evidence type="ECO:0000313" key="2">
    <source>
        <dbReference type="Proteomes" id="UP000799440"/>
    </source>
</evidence>
<sequence length="118" mass="12949">MCTVLGRFSVLYVSSLLCNSPLFFPLFPTPCPSSVRSLVLLHGTCFRSIPCSKSSFQGCVDPESVLRRNVEPVEASPSLFTSGRSDGVRNGAMVGLRLYFGLPRPHSARRRSHCVCLK</sequence>
<keyword evidence="2" id="KW-1185">Reference proteome</keyword>